<proteinExistence type="inferred from homology"/>
<comment type="cofactor">
    <cofactor evidence="1 8">
        <name>Mg(2+)</name>
        <dbReference type="ChEBI" id="CHEBI:18420"/>
    </cofactor>
</comment>
<comment type="similarity">
    <text evidence="7 8">Belongs to the PINc/VapC protein family.</text>
</comment>
<dbReference type="InterPro" id="IPR002716">
    <property type="entry name" value="PIN_dom"/>
</dbReference>
<dbReference type="GO" id="GO:0000287">
    <property type="term" value="F:magnesium ion binding"/>
    <property type="evidence" value="ECO:0007669"/>
    <property type="project" value="UniProtKB-UniRule"/>
</dbReference>
<dbReference type="GO" id="GO:0004540">
    <property type="term" value="F:RNA nuclease activity"/>
    <property type="evidence" value="ECO:0007669"/>
    <property type="project" value="InterPro"/>
</dbReference>
<dbReference type="HAMAP" id="MF_00265">
    <property type="entry name" value="VapC_Nob1"/>
    <property type="match status" value="1"/>
</dbReference>
<keyword evidence="4 8" id="KW-0479">Metal-binding</keyword>
<feature type="binding site" evidence="8">
    <location>
        <position position="100"/>
    </location>
    <ligand>
        <name>Mg(2+)</name>
        <dbReference type="ChEBI" id="CHEBI:18420"/>
    </ligand>
</feature>
<dbReference type="AlphaFoldDB" id="A0A177HNA5"/>
<evidence type="ECO:0000259" key="9">
    <source>
        <dbReference type="Pfam" id="PF01850"/>
    </source>
</evidence>
<sequence>MNTGYALADTSVFVARETGRALASQLPRSVFVSSITLAELSLGVISSLDAKTRAKRLATLGVAATYQILPADRIVASVWSQMMAEIVRSGRRLPKARVNDAWIAATARASSIPVVTQDDGFTAFPGVEVIRV</sequence>
<dbReference type="EMBL" id="LOHS01000095">
    <property type="protein sequence ID" value="OAH12080.1"/>
    <property type="molecule type" value="Genomic_DNA"/>
</dbReference>
<keyword evidence="11" id="KW-1185">Reference proteome</keyword>
<dbReference type="InterPro" id="IPR029060">
    <property type="entry name" value="PIN-like_dom_sf"/>
</dbReference>
<evidence type="ECO:0000256" key="3">
    <source>
        <dbReference type="ARBA" id="ARBA00022722"/>
    </source>
</evidence>
<reference evidence="10 11" key="1">
    <citation type="submission" date="2015-12" db="EMBL/GenBank/DDBJ databases">
        <title>Genome sequence of Streptomyces sp. G25.</title>
        <authorList>
            <person name="Poehlein A."/>
            <person name="Roettig A."/>
            <person name="Hiessl S."/>
            <person name="Hauschild P."/>
            <person name="Schauer J."/>
            <person name="Madkour M.H."/>
            <person name="Al-Ansari A.M."/>
            <person name="Almakishah N.H."/>
            <person name="Steinbuechel A."/>
            <person name="Daniel R."/>
        </authorList>
    </citation>
    <scope>NUCLEOTIDE SEQUENCE [LARGE SCALE GENOMIC DNA]</scope>
    <source>
        <strain evidence="11">G25(2015)</strain>
    </source>
</reference>
<comment type="caution">
    <text evidence="10">The sequence shown here is derived from an EMBL/GenBank/DDBJ whole genome shotgun (WGS) entry which is preliminary data.</text>
</comment>
<keyword evidence="6 8" id="KW-0460">Magnesium</keyword>
<name>A0A177HNA5_9ACTN</name>
<evidence type="ECO:0000256" key="6">
    <source>
        <dbReference type="ARBA" id="ARBA00022842"/>
    </source>
</evidence>
<dbReference type="EC" id="3.1.-.-" evidence="8"/>
<dbReference type="PANTHER" id="PTHR33653:SF1">
    <property type="entry name" value="RIBONUCLEASE VAPC2"/>
    <property type="match status" value="1"/>
</dbReference>
<accession>A0A177HNA5</accession>
<evidence type="ECO:0000313" key="10">
    <source>
        <dbReference type="EMBL" id="OAH12080.1"/>
    </source>
</evidence>
<comment type="function">
    <text evidence="8">Toxic component of a toxin-antitoxin (TA) system. An RNase.</text>
</comment>
<dbReference type="STRING" id="1716141.STSP_45410"/>
<dbReference type="SUPFAM" id="SSF88723">
    <property type="entry name" value="PIN domain-like"/>
    <property type="match status" value="1"/>
</dbReference>
<keyword evidence="2 8" id="KW-1277">Toxin-antitoxin system</keyword>
<feature type="binding site" evidence="8">
    <location>
        <position position="9"/>
    </location>
    <ligand>
        <name>Mg(2+)</name>
        <dbReference type="ChEBI" id="CHEBI:18420"/>
    </ligand>
</feature>
<dbReference type="PATRIC" id="fig|1716141.3.peg.4776"/>
<evidence type="ECO:0000256" key="4">
    <source>
        <dbReference type="ARBA" id="ARBA00022723"/>
    </source>
</evidence>
<dbReference type="InterPro" id="IPR050556">
    <property type="entry name" value="Type_II_TA_system_RNase"/>
</dbReference>
<dbReference type="InterPro" id="IPR022907">
    <property type="entry name" value="VapC_family"/>
</dbReference>
<evidence type="ECO:0000256" key="1">
    <source>
        <dbReference type="ARBA" id="ARBA00001946"/>
    </source>
</evidence>
<dbReference type="Pfam" id="PF01850">
    <property type="entry name" value="PIN"/>
    <property type="match status" value="1"/>
</dbReference>
<keyword evidence="5 8" id="KW-0378">Hydrolase</keyword>
<keyword evidence="3 8" id="KW-0540">Nuclease</keyword>
<evidence type="ECO:0000256" key="5">
    <source>
        <dbReference type="ARBA" id="ARBA00022801"/>
    </source>
</evidence>
<evidence type="ECO:0000256" key="2">
    <source>
        <dbReference type="ARBA" id="ARBA00022649"/>
    </source>
</evidence>
<evidence type="ECO:0000313" key="11">
    <source>
        <dbReference type="Proteomes" id="UP000077381"/>
    </source>
</evidence>
<protein>
    <recommendedName>
        <fullName evidence="8">Ribonuclease VapC</fullName>
        <shortName evidence="8">RNase VapC</shortName>
        <ecNumber evidence="8">3.1.-.-</ecNumber>
    </recommendedName>
    <alternativeName>
        <fullName evidence="8">Toxin VapC</fullName>
    </alternativeName>
</protein>
<dbReference type="Gene3D" id="3.40.50.1010">
    <property type="entry name" value="5'-nuclease"/>
    <property type="match status" value="1"/>
</dbReference>
<organism evidence="10 11">
    <name type="scientific">Streptomyces jeddahensis</name>
    <dbReference type="NCBI Taxonomy" id="1716141"/>
    <lineage>
        <taxon>Bacteria</taxon>
        <taxon>Bacillati</taxon>
        <taxon>Actinomycetota</taxon>
        <taxon>Actinomycetes</taxon>
        <taxon>Kitasatosporales</taxon>
        <taxon>Streptomycetaceae</taxon>
        <taxon>Streptomyces</taxon>
    </lineage>
</organism>
<evidence type="ECO:0000256" key="8">
    <source>
        <dbReference type="HAMAP-Rule" id="MF_00265"/>
    </source>
</evidence>
<dbReference type="RefSeq" id="WP_067280960.1">
    <property type="nucleotide sequence ID" value="NZ_LOHS01000095.1"/>
</dbReference>
<feature type="domain" description="PIN" evidence="9">
    <location>
        <begin position="7"/>
        <end position="124"/>
    </location>
</feature>
<dbReference type="OrthoDB" id="9799448at2"/>
<keyword evidence="8" id="KW-0800">Toxin</keyword>
<dbReference type="Proteomes" id="UP000077381">
    <property type="component" value="Unassembled WGS sequence"/>
</dbReference>
<dbReference type="GO" id="GO:0016787">
    <property type="term" value="F:hydrolase activity"/>
    <property type="evidence" value="ECO:0007669"/>
    <property type="project" value="UniProtKB-KW"/>
</dbReference>
<evidence type="ECO:0000256" key="7">
    <source>
        <dbReference type="ARBA" id="ARBA00038093"/>
    </source>
</evidence>
<dbReference type="GO" id="GO:0090729">
    <property type="term" value="F:toxin activity"/>
    <property type="evidence" value="ECO:0007669"/>
    <property type="project" value="UniProtKB-KW"/>
</dbReference>
<gene>
    <name evidence="10" type="primary">vapC5</name>
    <name evidence="8" type="synonym">vapC</name>
    <name evidence="10" type="ORF">STSP_45410</name>
</gene>
<dbReference type="PANTHER" id="PTHR33653">
    <property type="entry name" value="RIBONUCLEASE VAPC2"/>
    <property type="match status" value="1"/>
</dbReference>